<proteinExistence type="inferred from homology"/>
<dbReference type="PROSITE" id="PS50089">
    <property type="entry name" value="ZF_RING_2"/>
    <property type="match status" value="1"/>
</dbReference>
<evidence type="ECO:0000256" key="4">
    <source>
        <dbReference type="ARBA" id="ARBA00012251"/>
    </source>
</evidence>
<reference evidence="20" key="1">
    <citation type="submission" date="2023-06" db="EMBL/GenBank/DDBJ databases">
        <authorList>
            <person name="Delattre M."/>
        </authorList>
    </citation>
    <scope>NUCLEOTIDE SEQUENCE</scope>
    <source>
        <strain evidence="20">AF72</strain>
    </source>
</reference>
<dbReference type="AlphaFoldDB" id="A0AA36DBP3"/>
<dbReference type="FunFam" id="1.20.120.1750:FF:000001">
    <property type="entry name" value="RBR-type E3 ubiquitin transferase"/>
    <property type="match status" value="1"/>
</dbReference>
<evidence type="ECO:0000256" key="10">
    <source>
        <dbReference type="ARBA" id="ARBA00022786"/>
    </source>
</evidence>
<comment type="caution">
    <text evidence="20">The sequence shown here is derived from an EMBL/GenBank/DDBJ whole genome shotgun (WGS) entry which is preliminary data.</text>
</comment>
<feature type="compositionally biased region" description="Polar residues" evidence="16">
    <location>
        <begin position="634"/>
        <end position="648"/>
    </location>
</feature>
<evidence type="ECO:0000256" key="5">
    <source>
        <dbReference type="ARBA" id="ARBA00022679"/>
    </source>
</evidence>
<keyword evidence="13 17" id="KW-0472">Membrane</keyword>
<evidence type="ECO:0000256" key="15">
    <source>
        <dbReference type="PROSITE-ProRule" id="PRU00175"/>
    </source>
</evidence>
<comment type="similarity">
    <text evidence="14">Belongs to the RBR family. RNF19 subfamily.</text>
</comment>
<dbReference type="GO" id="GO:0016020">
    <property type="term" value="C:membrane"/>
    <property type="evidence" value="ECO:0007669"/>
    <property type="project" value="UniProtKB-SubCell"/>
</dbReference>
<comment type="subcellular location">
    <subcellularLocation>
        <location evidence="2">Membrane</location>
        <topology evidence="2">Multi-pass membrane protein</topology>
    </subcellularLocation>
</comment>
<keyword evidence="6 17" id="KW-0812">Transmembrane</keyword>
<dbReference type="FunFam" id="2.20.25.20:FF:000004">
    <property type="entry name" value="RBR-type E3 ubiquitin transferase"/>
    <property type="match status" value="1"/>
</dbReference>
<feature type="domain" description="RING-type" evidence="19">
    <location>
        <begin position="38"/>
        <end position="261"/>
    </location>
</feature>
<keyword evidence="11" id="KW-0862">Zinc</keyword>
<feature type="compositionally biased region" description="Low complexity" evidence="16">
    <location>
        <begin position="656"/>
        <end position="665"/>
    </location>
</feature>
<organism evidence="20 21">
    <name type="scientific">Mesorhabditis spiculigera</name>
    <dbReference type="NCBI Taxonomy" id="96644"/>
    <lineage>
        <taxon>Eukaryota</taxon>
        <taxon>Metazoa</taxon>
        <taxon>Ecdysozoa</taxon>
        <taxon>Nematoda</taxon>
        <taxon>Chromadorea</taxon>
        <taxon>Rhabditida</taxon>
        <taxon>Rhabditina</taxon>
        <taxon>Rhabditomorpha</taxon>
        <taxon>Rhabditoidea</taxon>
        <taxon>Rhabditidae</taxon>
        <taxon>Mesorhabditinae</taxon>
        <taxon>Mesorhabditis</taxon>
    </lineage>
</organism>
<keyword evidence="9 15" id="KW-0863">Zinc-finger</keyword>
<dbReference type="Gene3D" id="1.20.120.1750">
    <property type="match status" value="1"/>
</dbReference>
<dbReference type="Gene3D" id="3.30.40.10">
    <property type="entry name" value="Zinc/RING finger domain, C3HC4 (zinc finger)"/>
    <property type="match status" value="1"/>
</dbReference>
<dbReference type="PROSITE" id="PS51873">
    <property type="entry name" value="TRIAD"/>
    <property type="match status" value="1"/>
</dbReference>
<evidence type="ECO:0000259" key="19">
    <source>
        <dbReference type="PROSITE" id="PS51873"/>
    </source>
</evidence>
<evidence type="ECO:0000256" key="8">
    <source>
        <dbReference type="ARBA" id="ARBA00022737"/>
    </source>
</evidence>
<feature type="region of interest" description="Disordered" evidence="16">
    <location>
        <begin position="628"/>
        <end position="680"/>
    </location>
</feature>
<feature type="transmembrane region" description="Helical" evidence="17">
    <location>
        <begin position="271"/>
        <end position="304"/>
    </location>
</feature>
<dbReference type="EMBL" id="CATQJA010002665">
    <property type="protein sequence ID" value="CAJ0583333.1"/>
    <property type="molecule type" value="Genomic_DNA"/>
</dbReference>
<gene>
    <name evidence="20" type="ORF">MSPICULIGERA_LOCUS21420</name>
</gene>
<evidence type="ECO:0000256" key="14">
    <source>
        <dbReference type="ARBA" id="ARBA00061087"/>
    </source>
</evidence>
<evidence type="ECO:0000313" key="21">
    <source>
        <dbReference type="Proteomes" id="UP001177023"/>
    </source>
</evidence>
<evidence type="ECO:0000256" key="9">
    <source>
        <dbReference type="ARBA" id="ARBA00022771"/>
    </source>
</evidence>
<evidence type="ECO:0000256" key="13">
    <source>
        <dbReference type="ARBA" id="ARBA00023136"/>
    </source>
</evidence>
<evidence type="ECO:0000256" key="11">
    <source>
        <dbReference type="ARBA" id="ARBA00022833"/>
    </source>
</evidence>
<dbReference type="PANTHER" id="PTHR11685">
    <property type="entry name" value="RBR FAMILY RING FINGER AND IBR DOMAIN-CONTAINING"/>
    <property type="match status" value="1"/>
</dbReference>
<dbReference type="Proteomes" id="UP001177023">
    <property type="component" value="Unassembled WGS sequence"/>
</dbReference>
<keyword evidence="7" id="KW-0479">Metal-binding</keyword>
<dbReference type="InterPro" id="IPR002867">
    <property type="entry name" value="IBR_dom"/>
</dbReference>
<keyword evidence="8" id="KW-0677">Repeat</keyword>
<feature type="region of interest" description="Disordered" evidence="16">
    <location>
        <begin position="533"/>
        <end position="553"/>
    </location>
</feature>
<feature type="region of interest" description="Disordered" evidence="16">
    <location>
        <begin position="435"/>
        <end position="470"/>
    </location>
</feature>
<dbReference type="GO" id="GO:0008270">
    <property type="term" value="F:zinc ion binding"/>
    <property type="evidence" value="ECO:0007669"/>
    <property type="project" value="UniProtKB-KW"/>
</dbReference>
<dbReference type="InterPro" id="IPR044066">
    <property type="entry name" value="TRIAD_supradom"/>
</dbReference>
<dbReference type="Pfam" id="PF01485">
    <property type="entry name" value="IBR"/>
    <property type="match status" value="1"/>
</dbReference>
<evidence type="ECO:0000256" key="16">
    <source>
        <dbReference type="SAM" id="MobiDB-lite"/>
    </source>
</evidence>
<evidence type="ECO:0000256" key="1">
    <source>
        <dbReference type="ARBA" id="ARBA00001798"/>
    </source>
</evidence>
<dbReference type="FunFam" id="3.30.40.10:FF:000137">
    <property type="entry name" value="RanBP-type and C3HC4-type zinc finger-containing protein 1"/>
    <property type="match status" value="1"/>
</dbReference>
<dbReference type="CDD" id="cd20355">
    <property type="entry name" value="Rcat_RBR_RNF19"/>
    <property type="match status" value="1"/>
</dbReference>
<evidence type="ECO:0000256" key="6">
    <source>
        <dbReference type="ARBA" id="ARBA00022692"/>
    </source>
</evidence>
<dbReference type="Pfam" id="PF22191">
    <property type="entry name" value="IBR_1"/>
    <property type="match status" value="1"/>
</dbReference>
<evidence type="ECO:0000256" key="12">
    <source>
        <dbReference type="ARBA" id="ARBA00022989"/>
    </source>
</evidence>
<dbReference type="GO" id="GO:0016567">
    <property type="term" value="P:protein ubiquitination"/>
    <property type="evidence" value="ECO:0007669"/>
    <property type="project" value="InterPro"/>
</dbReference>
<dbReference type="CDD" id="cd20338">
    <property type="entry name" value="BRcat_RBR_RNF19"/>
    <property type="match status" value="1"/>
</dbReference>
<dbReference type="EC" id="2.3.2.31" evidence="4"/>
<evidence type="ECO:0000259" key="18">
    <source>
        <dbReference type="PROSITE" id="PS50089"/>
    </source>
</evidence>
<feature type="compositionally biased region" description="Basic and acidic residues" evidence="16">
    <location>
        <begin position="533"/>
        <end position="546"/>
    </location>
</feature>
<feature type="domain" description="RING-type" evidence="18">
    <location>
        <begin position="42"/>
        <end position="90"/>
    </location>
</feature>
<dbReference type="InterPro" id="IPR013083">
    <property type="entry name" value="Znf_RING/FYVE/PHD"/>
</dbReference>
<name>A0AA36DBP3_9BILA</name>
<evidence type="ECO:0000256" key="3">
    <source>
        <dbReference type="ARBA" id="ARBA00004906"/>
    </source>
</evidence>
<dbReference type="SUPFAM" id="SSF57850">
    <property type="entry name" value="RING/U-box"/>
    <property type="match status" value="3"/>
</dbReference>
<accession>A0AA36DBP3</accession>
<dbReference type="SMART" id="SM00184">
    <property type="entry name" value="RING"/>
    <property type="match status" value="2"/>
</dbReference>
<protein>
    <recommendedName>
        <fullName evidence="4">RBR-type E3 ubiquitin transferase</fullName>
        <ecNumber evidence="4">2.3.2.31</ecNumber>
    </recommendedName>
</protein>
<evidence type="ECO:0000256" key="2">
    <source>
        <dbReference type="ARBA" id="ARBA00004141"/>
    </source>
</evidence>
<comment type="pathway">
    <text evidence="3">Protein modification; protein ubiquitination.</text>
</comment>
<evidence type="ECO:0000256" key="17">
    <source>
        <dbReference type="SAM" id="Phobius"/>
    </source>
</evidence>
<dbReference type="InterPro" id="IPR031127">
    <property type="entry name" value="E3_UB_ligase_RBR"/>
</dbReference>
<evidence type="ECO:0000256" key="7">
    <source>
        <dbReference type="ARBA" id="ARBA00022723"/>
    </source>
</evidence>
<keyword evidence="5" id="KW-0808">Transferase</keyword>
<keyword evidence="10" id="KW-0833">Ubl conjugation pathway</keyword>
<feature type="non-terminal residue" evidence="20">
    <location>
        <position position="1"/>
    </location>
</feature>
<dbReference type="GO" id="GO:0061630">
    <property type="term" value="F:ubiquitin protein ligase activity"/>
    <property type="evidence" value="ECO:0007669"/>
    <property type="project" value="UniProtKB-EC"/>
</dbReference>
<dbReference type="SMART" id="SM00647">
    <property type="entry name" value="IBR"/>
    <property type="match status" value="2"/>
</dbReference>
<sequence>MRCCFWRYQMTELEEGMSEQADASEDPLLSEGDEKKNKLRECPLCYMKQPMSNFPRLIGCGHRSCRLCLMQYVELEIMENRVEVSCPECTAHLHPSDIAQLVGGRGHLIEKYEQFSLRRYLMTEADTRFCPAPDCGFAVIASGCAACPQLRCGRPECETLFCYHCKGVWHANQTCDEARRQRGPSAFRSKRGASNNVDVQLQLKPGDIKACPRCRTYIVKMDDGSCNHMVCAMCSAEFCWLCLKEISDLHYLSPTGCTFWGKKPWTRKKKLLWQLGTLIGAPVGIALIAGLSIPGIIFGVPVFVGRKVHQRFSHQTKLKRRLITAACIAGSLVVSPVLAVMAVGVGVPIMLAYVYGVVPLSLCRNGGCGLTESQSFPTLDNLDEDELWAGGEVGNEKSQLLSDGERVTDGTSLGPALSMQSGISQATHRARLAVKHDGHQRRASVESGENSIGERTNYEEASTKALQGSQYQYDDKSVHTVYSSGQEALSYSEDVASTKALAGSVHDTKSLSGSMGAARHVICRAEMNDRIAEDSQEAKDEKKSVCEDAPCSSSCDRQKAAKRMSSGSRQGVNFVAVNEDVDEIVLMGEENQTNLSLEREKGDSSLSEHDPFHIRTIMDTMKQMTAADLPDDVPTTSRGTRLRSSNSSRSEDVERATTTNTATITKPKRRFFGLLPPKRT</sequence>
<feature type="transmembrane region" description="Helical" evidence="17">
    <location>
        <begin position="325"/>
        <end position="355"/>
    </location>
</feature>
<dbReference type="InterPro" id="IPR001841">
    <property type="entry name" value="Znf_RING"/>
</dbReference>
<comment type="catalytic activity">
    <reaction evidence="1">
        <text>[E2 ubiquitin-conjugating enzyme]-S-ubiquitinyl-L-cysteine + [acceptor protein]-L-lysine = [E2 ubiquitin-conjugating enzyme]-L-cysteine + [acceptor protein]-N(6)-ubiquitinyl-L-lysine.</text>
        <dbReference type="EC" id="2.3.2.31"/>
    </reaction>
</comment>
<keyword evidence="12 17" id="KW-1133">Transmembrane helix</keyword>
<evidence type="ECO:0000313" key="20">
    <source>
        <dbReference type="EMBL" id="CAJ0583333.1"/>
    </source>
</evidence>
<keyword evidence="21" id="KW-1185">Reference proteome</keyword>